<sequence>MKRQPIKPSAPPQELYGLPPPYLRASLDPSCSSPYPHHAPPFYSSPIELTYEEVYPPKEFTKNKCKTIKNERIARFEINTEKLRKRHNPQLYTKRNKPYLFYFDITKCISYATALGGCPTPQVSSSIFCTDEINKDTITSFTNLKELIQLQKCSAYTVKSVTVFGRCVPEAVIGVTNTLNNLQSRNNSLDTLKNMFGDDTNIPQDQQVKNSQILKVLGDLKVTVIVMNPTHENYQRLSIGFKSGVFEDQSIVATSLPSNQVSVLLVAWIAARSCWNVKLTPGDHCRNGTRHQCHKSYDFIDADRAI</sequence>
<accession>A0A1I7XVD2</accession>
<proteinExistence type="predicted"/>
<evidence type="ECO:0000313" key="2">
    <source>
        <dbReference type="WBParaSite" id="Hba_21483"/>
    </source>
</evidence>
<name>A0A1I7XVD2_HETBA</name>
<reference evidence="2" key="1">
    <citation type="submission" date="2016-11" db="UniProtKB">
        <authorList>
            <consortium name="WormBaseParasite"/>
        </authorList>
    </citation>
    <scope>IDENTIFICATION</scope>
</reference>
<dbReference type="AlphaFoldDB" id="A0A1I7XVD2"/>
<organism evidence="1 2">
    <name type="scientific">Heterorhabditis bacteriophora</name>
    <name type="common">Entomopathogenic nematode worm</name>
    <dbReference type="NCBI Taxonomy" id="37862"/>
    <lineage>
        <taxon>Eukaryota</taxon>
        <taxon>Metazoa</taxon>
        <taxon>Ecdysozoa</taxon>
        <taxon>Nematoda</taxon>
        <taxon>Chromadorea</taxon>
        <taxon>Rhabditida</taxon>
        <taxon>Rhabditina</taxon>
        <taxon>Rhabditomorpha</taxon>
        <taxon>Strongyloidea</taxon>
        <taxon>Heterorhabditidae</taxon>
        <taxon>Heterorhabditis</taxon>
    </lineage>
</organism>
<evidence type="ECO:0000313" key="1">
    <source>
        <dbReference type="Proteomes" id="UP000095283"/>
    </source>
</evidence>
<protein>
    <submittedName>
        <fullName evidence="2">SPARK domain-containing protein</fullName>
    </submittedName>
</protein>
<dbReference type="WBParaSite" id="Hba_21483">
    <property type="protein sequence ID" value="Hba_21483"/>
    <property type="gene ID" value="Hba_21483"/>
</dbReference>
<dbReference type="Proteomes" id="UP000095283">
    <property type="component" value="Unplaced"/>
</dbReference>
<keyword evidence="1" id="KW-1185">Reference proteome</keyword>